<evidence type="ECO:0000313" key="3">
    <source>
        <dbReference type="Proteomes" id="UP001597549"/>
    </source>
</evidence>
<feature type="transmembrane region" description="Helical" evidence="1">
    <location>
        <begin position="110"/>
        <end position="131"/>
    </location>
</feature>
<name>A0ABW5Z9K2_9FLAO</name>
<evidence type="ECO:0000313" key="2">
    <source>
        <dbReference type="EMBL" id="MFD2908781.1"/>
    </source>
</evidence>
<feature type="transmembrane region" description="Helical" evidence="1">
    <location>
        <begin position="43"/>
        <end position="64"/>
    </location>
</feature>
<keyword evidence="1" id="KW-1133">Transmembrane helix</keyword>
<gene>
    <name evidence="2" type="ORF">ACFSX9_08530</name>
</gene>
<keyword evidence="1" id="KW-0472">Membrane</keyword>
<reference evidence="3" key="1">
    <citation type="journal article" date="2019" name="Int. J. Syst. Evol. Microbiol.">
        <title>The Global Catalogue of Microorganisms (GCM) 10K type strain sequencing project: providing services to taxonomists for standard genome sequencing and annotation.</title>
        <authorList>
            <consortium name="The Broad Institute Genomics Platform"/>
            <consortium name="The Broad Institute Genome Sequencing Center for Infectious Disease"/>
            <person name="Wu L."/>
            <person name="Ma J."/>
        </authorList>
    </citation>
    <scope>NUCLEOTIDE SEQUENCE [LARGE SCALE GENOMIC DNA]</scope>
    <source>
        <strain evidence="3">KCTC 52644</strain>
    </source>
</reference>
<proteinExistence type="predicted"/>
<dbReference type="EMBL" id="JBHUOL010000012">
    <property type="protein sequence ID" value="MFD2908781.1"/>
    <property type="molecule type" value="Genomic_DNA"/>
</dbReference>
<dbReference type="InterPro" id="IPR021354">
    <property type="entry name" value="DUF2975"/>
</dbReference>
<keyword evidence="3" id="KW-1185">Reference proteome</keyword>
<accession>A0ABW5Z9K2</accession>
<organism evidence="2 3">
    <name type="scientific">Flavobacterium ardleyense</name>
    <dbReference type="NCBI Taxonomy" id="2038737"/>
    <lineage>
        <taxon>Bacteria</taxon>
        <taxon>Pseudomonadati</taxon>
        <taxon>Bacteroidota</taxon>
        <taxon>Flavobacteriia</taxon>
        <taxon>Flavobacteriales</taxon>
        <taxon>Flavobacteriaceae</taxon>
        <taxon>Flavobacterium</taxon>
    </lineage>
</organism>
<dbReference type="RefSeq" id="WP_379806627.1">
    <property type="nucleotide sequence ID" value="NZ_JBHUOL010000012.1"/>
</dbReference>
<protein>
    <submittedName>
        <fullName evidence="2">DUF2975 domain-containing protein</fullName>
    </submittedName>
</protein>
<feature type="transmembrane region" description="Helical" evidence="1">
    <location>
        <begin position="12"/>
        <end position="31"/>
    </location>
</feature>
<dbReference type="Pfam" id="PF11188">
    <property type="entry name" value="DUF2975"/>
    <property type="match status" value="1"/>
</dbReference>
<comment type="caution">
    <text evidence="2">The sequence shown here is derived from an EMBL/GenBank/DDBJ whole genome shotgun (WGS) entry which is preliminary data.</text>
</comment>
<keyword evidence="1" id="KW-0812">Transmembrane</keyword>
<evidence type="ECO:0000256" key="1">
    <source>
        <dbReference type="SAM" id="Phobius"/>
    </source>
</evidence>
<sequence length="149" mass="16970">MKKLNLLRRFLLVLIVISIAGMVGNIGTKYFSHSNYSPTNFQFWLSIVANILFYIGLYYAHLGFTIIKKQNSFTNKSNFYFNKSALLLIVSSITHTLLITLNYSTTSKEVSAISLAFYFLVIILGLFIYAISDIVQLGRGYQEENELTI</sequence>
<feature type="transmembrane region" description="Helical" evidence="1">
    <location>
        <begin position="85"/>
        <end position="104"/>
    </location>
</feature>
<dbReference type="Proteomes" id="UP001597549">
    <property type="component" value="Unassembled WGS sequence"/>
</dbReference>